<dbReference type="InterPro" id="IPR003599">
    <property type="entry name" value="Ig_sub"/>
</dbReference>
<name>A0A9J8D2I9_CYPCA</name>
<dbReference type="InterPro" id="IPR013783">
    <property type="entry name" value="Ig-like_fold"/>
</dbReference>
<sequence length="408" mass="46347">MPLTPIQIFILMCGFCSRFHAIAYPPVQTVQTQNEVLRGSDVSLRCDVPLLNESSTLLWEKDGEQISNNTLIFNNSAFIILYTVDEHSEGKYYCKLMEDGKTETVRIHTLNVTLHSYNGEKRNRLIYRQSSSNSDVLLICKSSKTYESLKWTWEPKPNSRIDLIAFEKEIQVQLKEPNKRSGIRSSTKYNSQALIFHISPVYFNYRGTYRCITEISVYTTIILHTIRVSVEPPDGVLRNQSVVLTCELSEVTGSVMLVWLRMEGNRGVLVKQQIMTKKNNKLQLTVNLSSYESDLMNWQCAVFTENTLRALAPITNSLNLSDLSTETLTVTNQEDTMTQDSHLHIVITVACAVSVSVLILLGLLVFKYQRKTGADSWFKSRSISSEVSCETPSIINISNCHFDVLMII</sequence>
<accession>A0A9J8D2I9</accession>
<keyword evidence="10" id="KW-0393">Immunoglobulin domain</keyword>
<dbReference type="GO" id="GO:0042130">
    <property type="term" value="P:negative regulation of T cell proliferation"/>
    <property type="evidence" value="ECO:0007669"/>
    <property type="project" value="TreeGrafter"/>
</dbReference>
<keyword evidence="2" id="KW-1003">Cell membrane</keyword>
<dbReference type="SMART" id="SM00409">
    <property type="entry name" value="IG"/>
    <property type="match status" value="2"/>
</dbReference>
<evidence type="ECO:0000256" key="6">
    <source>
        <dbReference type="ARBA" id="ARBA00023136"/>
    </source>
</evidence>
<keyword evidence="5 11" id="KW-1133">Transmembrane helix</keyword>
<evidence type="ECO:0000259" key="13">
    <source>
        <dbReference type="PROSITE" id="PS50835"/>
    </source>
</evidence>
<feature type="domain" description="Ig-like" evidence="13">
    <location>
        <begin position="239"/>
        <end position="321"/>
    </location>
</feature>
<dbReference type="InterPro" id="IPR036179">
    <property type="entry name" value="Ig-like_dom_sf"/>
</dbReference>
<keyword evidence="9" id="KW-0325">Glycoprotein</keyword>
<dbReference type="PANTHER" id="PTHR25466">
    <property type="entry name" value="T-LYMPHOCYTE ACTIVATION ANTIGEN"/>
    <property type="match status" value="1"/>
</dbReference>
<comment type="subcellular location">
    <subcellularLocation>
        <location evidence="1">Cell membrane</location>
        <topology evidence="1">Single-pass type I membrane protein</topology>
    </subcellularLocation>
</comment>
<evidence type="ECO:0000256" key="5">
    <source>
        <dbReference type="ARBA" id="ARBA00022989"/>
    </source>
</evidence>
<evidence type="ECO:0000256" key="9">
    <source>
        <dbReference type="ARBA" id="ARBA00023180"/>
    </source>
</evidence>
<keyword evidence="15" id="KW-1185">Reference proteome</keyword>
<dbReference type="PANTHER" id="PTHR25466:SF9">
    <property type="entry name" value="FIBRONECTIN TYPE-III DOMAIN-CONTAINING PROTEIN"/>
    <property type="match status" value="1"/>
</dbReference>
<dbReference type="GO" id="GO:0006955">
    <property type="term" value="P:immune response"/>
    <property type="evidence" value="ECO:0007669"/>
    <property type="project" value="TreeGrafter"/>
</dbReference>
<dbReference type="Ensembl" id="ENSCCRT00000189820.1">
    <property type="protein sequence ID" value="ENSCCRP00000176259.1"/>
    <property type="gene ID" value="ENSCCRG00000071648.1"/>
</dbReference>
<keyword evidence="8" id="KW-0675">Receptor</keyword>
<dbReference type="GO" id="GO:0007166">
    <property type="term" value="P:cell surface receptor signaling pathway"/>
    <property type="evidence" value="ECO:0007669"/>
    <property type="project" value="TreeGrafter"/>
</dbReference>
<dbReference type="InterPro" id="IPR007110">
    <property type="entry name" value="Ig-like_dom"/>
</dbReference>
<evidence type="ECO:0000313" key="14">
    <source>
        <dbReference type="Ensembl" id="ENSCCRP00000176259.1"/>
    </source>
</evidence>
<evidence type="ECO:0000256" key="4">
    <source>
        <dbReference type="ARBA" id="ARBA00022729"/>
    </source>
</evidence>
<dbReference type="GO" id="GO:0071222">
    <property type="term" value="P:cellular response to lipopolysaccharide"/>
    <property type="evidence" value="ECO:0007669"/>
    <property type="project" value="TreeGrafter"/>
</dbReference>
<dbReference type="GeneTree" id="ENSGT00940000178681"/>
<evidence type="ECO:0000256" key="11">
    <source>
        <dbReference type="SAM" id="Phobius"/>
    </source>
</evidence>
<dbReference type="Pfam" id="PF13895">
    <property type="entry name" value="Ig_2"/>
    <property type="match status" value="1"/>
</dbReference>
<dbReference type="GO" id="GO:0042102">
    <property type="term" value="P:positive regulation of T cell proliferation"/>
    <property type="evidence" value="ECO:0007669"/>
    <property type="project" value="TreeGrafter"/>
</dbReference>
<dbReference type="PROSITE" id="PS50835">
    <property type="entry name" value="IG_LIKE"/>
    <property type="match status" value="2"/>
</dbReference>
<keyword evidence="7" id="KW-1015">Disulfide bond</keyword>
<reference evidence="14" key="1">
    <citation type="submission" date="2025-08" db="UniProtKB">
        <authorList>
            <consortium name="Ensembl"/>
        </authorList>
    </citation>
    <scope>IDENTIFICATION</scope>
</reference>
<evidence type="ECO:0000256" key="12">
    <source>
        <dbReference type="SAM" id="SignalP"/>
    </source>
</evidence>
<feature type="chain" id="PRO_5039936539" evidence="12">
    <location>
        <begin position="24"/>
        <end position="408"/>
    </location>
</feature>
<keyword evidence="3 11" id="KW-0812">Transmembrane</keyword>
<dbReference type="SUPFAM" id="SSF48726">
    <property type="entry name" value="Immunoglobulin"/>
    <property type="match status" value="2"/>
</dbReference>
<feature type="transmembrane region" description="Helical" evidence="11">
    <location>
        <begin position="343"/>
        <end position="366"/>
    </location>
</feature>
<dbReference type="InterPro" id="IPR051713">
    <property type="entry name" value="T-cell_Activation_Regulation"/>
</dbReference>
<dbReference type="AlphaFoldDB" id="A0A9J8D2I9"/>
<evidence type="ECO:0000256" key="1">
    <source>
        <dbReference type="ARBA" id="ARBA00004251"/>
    </source>
</evidence>
<protein>
    <submittedName>
        <fullName evidence="14">Si:ch73-7i4.3</fullName>
    </submittedName>
</protein>
<evidence type="ECO:0000256" key="2">
    <source>
        <dbReference type="ARBA" id="ARBA00022475"/>
    </source>
</evidence>
<feature type="domain" description="Ig-like" evidence="13">
    <location>
        <begin position="25"/>
        <end position="113"/>
    </location>
</feature>
<keyword evidence="4 12" id="KW-0732">Signal</keyword>
<evidence type="ECO:0000256" key="3">
    <source>
        <dbReference type="ARBA" id="ARBA00022692"/>
    </source>
</evidence>
<reference evidence="14" key="2">
    <citation type="submission" date="2025-09" db="UniProtKB">
        <authorList>
            <consortium name="Ensembl"/>
        </authorList>
    </citation>
    <scope>IDENTIFICATION</scope>
</reference>
<dbReference type="GO" id="GO:0009897">
    <property type="term" value="C:external side of plasma membrane"/>
    <property type="evidence" value="ECO:0007669"/>
    <property type="project" value="TreeGrafter"/>
</dbReference>
<evidence type="ECO:0000256" key="8">
    <source>
        <dbReference type="ARBA" id="ARBA00023170"/>
    </source>
</evidence>
<feature type="signal peptide" evidence="12">
    <location>
        <begin position="1"/>
        <end position="23"/>
    </location>
</feature>
<organism evidence="14 15">
    <name type="scientific">Cyprinus carpio carpio</name>
    <dbReference type="NCBI Taxonomy" id="630221"/>
    <lineage>
        <taxon>Eukaryota</taxon>
        <taxon>Metazoa</taxon>
        <taxon>Chordata</taxon>
        <taxon>Craniata</taxon>
        <taxon>Vertebrata</taxon>
        <taxon>Euteleostomi</taxon>
        <taxon>Actinopterygii</taxon>
        <taxon>Neopterygii</taxon>
        <taxon>Teleostei</taxon>
        <taxon>Ostariophysi</taxon>
        <taxon>Cypriniformes</taxon>
        <taxon>Cyprinidae</taxon>
        <taxon>Cyprininae</taxon>
        <taxon>Cyprinus</taxon>
    </lineage>
</organism>
<dbReference type="GO" id="GO:0031295">
    <property type="term" value="P:T cell costimulation"/>
    <property type="evidence" value="ECO:0007669"/>
    <property type="project" value="TreeGrafter"/>
</dbReference>
<dbReference type="Proteomes" id="UP001108240">
    <property type="component" value="Unplaced"/>
</dbReference>
<dbReference type="Gene3D" id="2.60.40.10">
    <property type="entry name" value="Immunoglobulins"/>
    <property type="match status" value="2"/>
</dbReference>
<evidence type="ECO:0000256" key="10">
    <source>
        <dbReference type="ARBA" id="ARBA00023319"/>
    </source>
</evidence>
<proteinExistence type="predicted"/>
<evidence type="ECO:0000256" key="7">
    <source>
        <dbReference type="ARBA" id="ARBA00023157"/>
    </source>
</evidence>
<keyword evidence="6 11" id="KW-0472">Membrane</keyword>
<evidence type="ECO:0000313" key="15">
    <source>
        <dbReference type="Proteomes" id="UP001108240"/>
    </source>
</evidence>